<feature type="region of interest" description="Disordered" evidence="4">
    <location>
        <begin position="22"/>
        <end position="49"/>
    </location>
</feature>
<evidence type="ECO:0000256" key="1">
    <source>
        <dbReference type="ARBA" id="ARBA00009477"/>
    </source>
</evidence>
<evidence type="ECO:0000256" key="2">
    <source>
        <dbReference type="ARBA" id="ARBA00022448"/>
    </source>
</evidence>
<dbReference type="GO" id="GO:0030313">
    <property type="term" value="C:cell envelope"/>
    <property type="evidence" value="ECO:0007669"/>
    <property type="project" value="TreeGrafter"/>
</dbReference>
<keyword evidence="6" id="KW-1185">Reference proteome</keyword>
<keyword evidence="3" id="KW-0175">Coiled coil</keyword>
<evidence type="ECO:0000313" key="6">
    <source>
        <dbReference type="Proteomes" id="UP000576082"/>
    </source>
</evidence>
<dbReference type="PROSITE" id="PS51257">
    <property type="entry name" value="PROKAR_LIPOPROTEIN"/>
    <property type="match status" value="1"/>
</dbReference>
<dbReference type="GO" id="GO:0060003">
    <property type="term" value="P:copper ion export"/>
    <property type="evidence" value="ECO:0007669"/>
    <property type="project" value="TreeGrafter"/>
</dbReference>
<dbReference type="Gene3D" id="6.10.140.1990">
    <property type="match status" value="1"/>
</dbReference>
<dbReference type="GO" id="GO:0015679">
    <property type="term" value="P:plasma membrane copper ion transport"/>
    <property type="evidence" value="ECO:0007669"/>
    <property type="project" value="TreeGrafter"/>
</dbReference>
<dbReference type="GO" id="GO:1990195">
    <property type="term" value="C:macrolide transmembrane transporter complex"/>
    <property type="evidence" value="ECO:0007669"/>
    <property type="project" value="InterPro"/>
</dbReference>
<dbReference type="PANTHER" id="PTHR30097:SF4">
    <property type="entry name" value="SLR6042 PROTEIN"/>
    <property type="match status" value="1"/>
</dbReference>
<dbReference type="Proteomes" id="UP000576082">
    <property type="component" value="Unassembled WGS sequence"/>
</dbReference>
<accession>A0A7X9P0G6</accession>
<comment type="similarity">
    <text evidence="1">Belongs to the membrane fusion protein (MFP) (TC 8.A.1) family.</text>
</comment>
<reference evidence="5 6" key="1">
    <citation type="submission" date="2020-04" db="EMBL/GenBank/DDBJ databases">
        <title>Flammeovirga sp. SR4, a novel species isolated from seawater.</title>
        <authorList>
            <person name="Wang X."/>
        </authorList>
    </citation>
    <scope>NUCLEOTIDE SEQUENCE [LARGE SCALE GENOMIC DNA]</scope>
    <source>
        <strain evidence="5 6">ATCC 23126</strain>
    </source>
</reference>
<comment type="caution">
    <text evidence="5">The sequence shown here is derived from an EMBL/GenBank/DDBJ whole genome shotgun (WGS) entry which is preliminary data.</text>
</comment>
<evidence type="ECO:0000256" key="4">
    <source>
        <dbReference type="SAM" id="MobiDB-lite"/>
    </source>
</evidence>
<dbReference type="Gene3D" id="2.40.420.20">
    <property type="match status" value="1"/>
</dbReference>
<name>A0A7X9P0G6_9BACT</name>
<sequence length="399" mass="45573">MNQYKYIIAFLFFGLTTISCQPTSSSHQHEGDEHSHEEGGHDDHDDHEEEVHLSMLQFKSMEMQIGNIPEINIGEYVLTNGSLEVPPQNEASVTAVIGANVKKINVIEGEKVKKNQVLAYLNHPNLIKLQTDYVTKINQLKFLEEEYNRQKKLYEEKVGSGREYQKASSDFFSTKGEVKGLEAQLKMLHLNLNKIKKGEIYENVPVISPLNGYIKLVEVKTGQYVDPQKEMFEVINLDDIHVDLMVFEKDISKIQVGQEVLFTTEVNPKQKMKASVFNVGRSFEEGPKAIHLHADIDGDKNGLIPGTYCKGKIMINNVFTTALPEDALVREDNNMYFFTVEMEEDEYAFKPHKVITGEKDNGFVQVKFLEELNQNQKVALNNAYYLMAEMKKAEAEHHH</sequence>
<evidence type="ECO:0000313" key="5">
    <source>
        <dbReference type="EMBL" id="NME67055.1"/>
    </source>
</evidence>
<proteinExistence type="inferred from homology"/>
<keyword evidence="2" id="KW-0813">Transport</keyword>
<dbReference type="SUPFAM" id="SSF111369">
    <property type="entry name" value="HlyD-like secretion proteins"/>
    <property type="match status" value="1"/>
</dbReference>
<dbReference type="GO" id="GO:0019898">
    <property type="term" value="C:extrinsic component of membrane"/>
    <property type="evidence" value="ECO:0007669"/>
    <property type="project" value="InterPro"/>
</dbReference>
<dbReference type="InterPro" id="IPR006143">
    <property type="entry name" value="RND_pump_MFP"/>
</dbReference>
<dbReference type="Gene3D" id="2.40.30.170">
    <property type="match status" value="1"/>
</dbReference>
<dbReference type="EMBL" id="JABANE010000007">
    <property type="protein sequence ID" value="NME67055.1"/>
    <property type="molecule type" value="Genomic_DNA"/>
</dbReference>
<dbReference type="RefSeq" id="WP_169655111.1">
    <property type="nucleotide sequence ID" value="NZ_JABANE010000007.1"/>
</dbReference>
<gene>
    <name evidence="5" type="ORF">HHU12_03665</name>
</gene>
<feature type="compositionally biased region" description="Basic and acidic residues" evidence="4">
    <location>
        <begin position="27"/>
        <end position="49"/>
    </location>
</feature>
<organism evidence="5 6">
    <name type="scientific">Flammeovirga aprica JL-4</name>
    <dbReference type="NCBI Taxonomy" id="694437"/>
    <lineage>
        <taxon>Bacteria</taxon>
        <taxon>Pseudomonadati</taxon>
        <taxon>Bacteroidota</taxon>
        <taxon>Cytophagia</taxon>
        <taxon>Cytophagales</taxon>
        <taxon>Flammeovirgaceae</taxon>
        <taxon>Flammeovirga</taxon>
    </lineage>
</organism>
<dbReference type="Gene3D" id="2.40.50.100">
    <property type="match status" value="1"/>
</dbReference>
<dbReference type="InterPro" id="IPR051909">
    <property type="entry name" value="MFP_Cation_Efflux"/>
</dbReference>
<feature type="coiled-coil region" evidence="3">
    <location>
        <begin position="126"/>
        <end position="157"/>
    </location>
</feature>
<dbReference type="PANTHER" id="PTHR30097">
    <property type="entry name" value="CATION EFFLUX SYSTEM PROTEIN CUSB"/>
    <property type="match status" value="1"/>
</dbReference>
<dbReference type="InterPro" id="IPR030190">
    <property type="entry name" value="MacA_alpha-hairpin_sf"/>
</dbReference>
<dbReference type="GO" id="GO:1990961">
    <property type="term" value="P:xenobiotic detoxification by transmembrane export across the plasma membrane"/>
    <property type="evidence" value="ECO:0007669"/>
    <property type="project" value="InterPro"/>
</dbReference>
<dbReference type="NCBIfam" id="TIGR01730">
    <property type="entry name" value="RND_mfp"/>
    <property type="match status" value="1"/>
</dbReference>
<evidence type="ECO:0000256" key="3">
    <source>
        <dbReference type="SAM" id="Coils"/>
    </source>
</evidence>
<dbReference type="AlphaFoldDB" id="A0A7X9P0G6"/>
<protein>
    <submittedName>
        <fullName evidence="5">Efflux RND transporter periplasmic adaptor subunit</fullName>
    </submittedName>
</protein>
<dbReference type="GO" id="GO:0022857">
    <property type="term" value="F:transmembrane transporter activity"/>
    <property type="evidence" value="ECO:0007669"/>
    <property type="project" value="InterPro"/>
</dbReference>